<organism evidence="16 17">
    <name type="scientific">Rapidithrix thailandica</name>
    <dbReference type="NCBI Taxonomy" id="413964"/>
    <lineage>
        <taxon>Bacteria</taxon>
        <taxon>Pseudomonadati</taxon>
        <taxon>Bacteroidota</taxon>
        <taxon>Cytophagia</taxon>
        <taxon>Cytophagales</taxon>
        <taxon>Flammeovirgaceae</taxon>
        <taxon>Rapidithrix</taxon>
    </lineage>
</organism>
<evidence type="ECO:0000256" key="14">
    <source>
        <dbReference type="ARBA" id="ARBA00047700"/>
    </source>
</evidence>
<keyword evidence="10" id="KW-0418">Kinase</keyword>
<comment type="function">
    <text evidence="2">Catalyzes the phosphorylation of pyruvate to phosphoenolpyruvate.</text>
</comment>
<keyword evidence="11" id="KW-0067">ATP-binding</keyword>
<dbReference type="Gene3D" id="3.30.1490.20">
    <property type="entry name" value="ATP-grasp fold, A domain"/>
    <property type="match status" value="1"/>
</dbReference>
<evidence type="ECO:0000256" key="6">
    <source>
        <dbReference type="ARBA" id="ARBA00021623"/>
    </source>
</evidence>
<keyword evidence="9" id="KW-0547">Nucleotide-binding</keyword>
<evidence type="ECO:0000256" key="9">
    <source>
        <dbReference type="ARBA" id="ARBA00022741"/>
    </source>
</evidence>
<keyword evidence="12" id="KW-0460">Magnesium</keyword>
<dbReference type="PANTHER" id="PTHR43030:SF1">
    <property type="entry name" value="PHOSPHOENOLPYRUVATE SYNTHASE"/>
    <property type="match status" value="1"/>
</dbReference>
<name>A0AAW9S982_9BACT</name>
<comment type="catalytic activity">
    <reaction evidence="14">
        <text>pyruvate + ATP + H2O = phosphoenolpyruvate + AMP + phosphate + 2 H(+)</text>
        <dbReference type="Rhea" id="RHEA:11364"/>
        <dbReference type="ChEBI" id="CHEBI:15361"/>
        <dbReference type="ChEBI" id="CHEBI:15377"/>
        <dbReference type="ChEBI" id="CHEBI:15378"/>
        <dbReference type="ChEBI" id="CHEBI:30616"/>
        <dbReference type="ChEBI" id="CHEBI:43474"/>
        <dbReference type="ChEBI" id="CHEBI:58702"/>
        <dbReference type="ChEBI" id="CHEBI:456215"/>
        <dbReference type="EC" id="2.7.9.2"/>
    </reaction>
</comment>
<evidence type="ECO:0000256" key="8">
    <source>
        <dbReference type="ARBA" id="ARBA00022723"/>
    </source>
</evidence>
<dbReference type="EMBL" id="JBDKWZ010000009">
    <property type="protein sequence ID" value="MEN7549534.1"/>
    <property type="molecule type" value="Genomic_DNA"/>
</dbReference>
<protein>
    <recommendedName>
        <fullName evidence="6">Phosphoenolpyruvate synthase</fullName>
        <ecNumber evidence="5">2.7.9.2</ecNumber>
    </recommendedName>
    <alternativeName>
        <fullName evidence="13">Pyruvate, water dikinase</fullName>
    </alternativeName>
</protein>
<evidence type="ECO:0000313" key="17">
    <source>
        <dbReference type="Proteomes" id="UP001403385"/>
    </source>
</evidence>
<evidence type="ECO:0000256" key="7">
    <source>
        <dbReference type="ARBA" id="ARBA00022679"/>
    </source>
</evidence>
<comment type="pathway">
    <text evidence="3">Carbohydrate biosynthesis; gluconeogenesis.</text>
</comment>
<dbReference type="GO" id="GO:0046872">
    <property type="term" value="F:metal ion binding"/>
    <property type="evidence" value="ECO:0007669"/>
    <property type="project" value="UniProtKB-KW"/>
</dbReference>
<dbReference type="Proteomes" id="UP001403385">
    <property type="component" value="Unassembled WGS sequence"/>
</dbReference>
<evidence type="ECO:0000256" key="5">
    <source>
        <dbReference type="ARBA" id="ARBA00011996"/>
    </source>
</evidence>
<accession>A0AAW9S982</accession>
<reference evidence="16 17" key="1">
    <citation type="submission" date="2024-04" db="EMBL/GenBank/DDBJ databases">
        <title>Novel genus in family Flammeovirgaceae.</title>
        <authorList>
            <person name="Nguyen T.H."/>
            <person name="Vuong T.Q."/>
            <person name="Le H."/>
            <person name="Kim S.-G."/>
        </authorList>
    </citation>
    <scope>NUCLEOTIDE SEQUENCE [LARGE SCALE GENOMIC DNA]</scope>
    <source>
        <strain evidence="16 17">JCM 23209</strain>
    </source>
</reference>
<evidence type="ECO:0000256" key="11">
    <source>
        <dbReference type="ARBA" id="ARBA00022840"/>
    </source>
</evidence>
<dbReference type="AlphaFoldDB" id="A0AAW9S982"/>
<dbReference type="GO" id="GO:0008986">
    <property type="term" value="F:pyruvate, water dikinase activity"/>
    <property type="evidence" value="ECO:0007669"/>
    <property type="project" value="UniProtKB-EC"/>
</dbReference>
<evidence type="ECO:0000256" key="2">
    <source>
        <dbReference type="ARBA" id="ARBA00002988"/>
    </source>
</evidence>
<keyword evidence="7" id="KW-0808">Transferase</keyword>
<comment type="caution">
    <text evidence="16">The sequence shown here is derived from an EMBL/GenBank/DDBJ whole genome shotgun (WGS) entry which is preliminary data.</text>
</comment>
<evidence type="ECO:0000256" key="3">
    <source>
        <dbReference type="ARBA" id="ARBA00004742"/>
    </source>
</evidence>
<evidence type="ECO:0000256" key="4">
    <source>
        <dbReference type="ARBA" id="ARBA00007837"/>
    </source>
</evidence>
<dbReference type="EC" id="2.7.9.2" evidence="5"/>
<dbReference type="GO" id="GO:0005524">
    <property type="term" value="F:ATP binding"/>
    <property type="evidence" value="ECO:0007669"/>
    <property type="project" value="UniProtKB-KW"/>
</dbReference>
<evidence type="ECO:0000313" key="16">
    <source>
        <dbReference type="EMBL" id="MEN7549534.1"/>
    </source>
</evidence>
<evidence type="ECO:0000256" key="12">
    <source>
        <dbReference type="ARBA" id="ARBA00022842"/>
    </source>
</evidence>
<proteinExistence type="inferred from homology"/>
<dbReference type="PANTHER" id="PTHR43030">
    <property type="entry name" value="PHOSPHOENOLPYRUVATE SYNTHASE"/>
    <property type="match status" value="1"/>
</dbReference>
<dbReference type="Pfam" id="PF01326">
    <property type="entry name" value="PPDK_N"/>
    <property type="match status" value="1"/>
</dbReference>
<dbReference type="InterPro" id="IPR013815">
    <property type="entry name" value="ATP_grasp_subdomain_1"/>
</dbReference>
<dbReference type="Gene3D" id="3.30.470.20">
    <property type="entry name" value="ATP-grasp fold, B domain"/>
    <property type="match status" value="1"/>
</dbReference>
<keyword evidence="8" id="KW-0479">Metal-binding</keyword>
<evidence type="ECO:0000256" key="10">
    <source>
        <dbReference type="ARBA" id="ARBA00022777"/>
    </source>
</evidence>
<dbReference type="RefSeq" id="WP_346822313.1">
    <property type="nucleotide sequence ID" value="NZ_JBDKWZ010000009.1"/>
</dbReference>
<evidence type="ECO:0000256" key="13">
    <source>
        <dbReference type="ARBA" id="ARBA00033470"/>
    </source>
</evidence>
<sequence>MEKLILNFPNIDKVNAMSIGSQERVKGLLLKALGKSSIRIIPGFTTTAYFFWSFLHTNNIRGKLAGILSQLNRTTLSNINEVSQKARELIATSEIPINLKKILVRYYQLLSSGSGHHEVMVRSQSLMMGATSNFMTLETFYGVKDEEDLCKVVHGSFIDLYSVESIQKALSCFIDVMNITATSSVHLMHFQGNSSSGVLSYTPAHQQVVLRGTWGIYEENASEEADVYEFNVIPDSESQLQKSLGKKTWTKGKFSDQKSVSFAIERIPTPDYKRCQFVLKDIEVKQLANWLFNIENYLHLPVSLYWYKSGPNGLLYITDITVKSPNSVSESVVEAVS</sequence>
<dbReference type="SUPFAM" id="SSF56059">
    <property type="entry name" value="Glutathione synthetase ATP-binding domain-like"/>
    <property type="match status" value="1"/>
</dbReference>
<dbReference type="InterPro" id="IPR002192">
    <property type="entry name" value="PPDK_AMP/ATP-bd"/>
</dbReference>
<keyword evidence="17" id="KW-1185">Reference proteome</keyword>
<comment type="similarity">
    <text evidence="4">Belongs to the PEP-utilizing enzyme family.</text>
</comment>
<comment type="cofactor">
    <cofactor evidence="1">
        <name>Mg(2+)</name>
        <dbReference type="ChEBI" id="CHEBI:18420"/>
    </cofactor>
</comment>
<evidence type="ECO:0000256" key="1">
    <source>
        <dbReference type="ARBA" id="ARBA00001946"/>
    </source>
</evidence>
<dbReference type="InterPro" id="IPR006319">
    <property type="entry name" value="PEP_synth"/>
</dbReference>
<feature type="domain" description="Pyruvate phosphate dikinase AMP/ATP-binding" evidence="15">
    <location>
        <begin position="31"/>
        <end position="317"/>
    </location>
</feature>
<gene>
    <name evidence="16" type="ORF">AAG747_16545</name>
</gene>
<evidence type="ECO:0000259" key="15">
    <source>
        <dbReference type="Pfam" id="PF01326"/>
    </source>
</evidence>